<dbReference type="Gene3D" id="3.90.1600.10">
    <property type="entry name" value="Palm domain of DNA polymerase"/>
    <property type="match status" value="1"/>
</dbReference>
<dbReference type="RefSeq" id="WP_208843064.1">
    <property type="nucleotide sequence ID" value="NZ_CP072133.1"/>
</dbReference>
<dbReference type="PANTHER" id="PTHR10322">
    <property type="entry name" value="DNA POLYMERASE CATALYTIC SUBUNIT"/>
    <property type="match status" value="1"/>
</dbReference>
<dbReference type="FunFam" id="3.90.1600.10:FF:000030">
    <property type="entry name" value="DNA polymerase II"/>
    <property type="match status" value="1"/>
</dbReference>
<dbReference type="GO" id="GO:0003887">
    <property type="term" value="F:DNA-directed DNA polymerase activity"/>
    <property type="evidence" value="ECO:0007669"/>
    <property type="project" value="UniProtKB-KW"/>
</dbReference>
<accession>A0A975HKV2</accession>
<dbReference type="SUPFAM" id="SSF53098">
    <property type="entry name" value="Ribonuclease H-like"/>
    <property type="match status" value="1"/>
</dbReference>
<dbReference type="Pfam" id="PF00136">
    <property type="entry name" value="DNA_pol_B"/>
    <property type="match status" value="1"/>
</dbReference>
<evidence type="ECO:0000259" key="9">
    <source>
        <dbReference type="Pfam" id="PF03104"/>
    </source>
</evidence>
<name>A0A975HKV2_9GAMM</name>
<dbReference type="SUPFAM" id="SSF56672">
    <property type="entry name" value="DNA/RNA polymerases"/>
    <property type="match status" value="1"/>
</dbReference>
<dbReference type="InterPro" id="IPR006133">
    <property type="entry name" value="DNA-dir_DNA_pol_B_exonuc"/>
</dbReference>
<dbReference type="PRINTS" id="PR00106">
    <property type="entry name" value="DNAPOLB"/>
</dbReference>
<dbReference type="GO" id="GO:0045004">
    <property type="term" value="P:DNA replication proofreading"/>
    <property type="evidence" value="ECO:0007669"/>
    <property type="project" value="TreeGrafter"/>
</dbReference>
<gene>
    <name evidence="10" type="ORF">J5O05_16930</name>
</gene>
<dbReference type="Gene3D" id="1.10.287.690">
    <property type="entry name" value="Helix hairpin bin"/>
    <property type="match status" value="1"/>
</dbReference>
<dbReference type="PROSITE" id="PS00116">
    <property type="entry name" value="DNA_POLYMERASE_B"/>
    <property type="match status" value="1"/>
</dbReference>
<dbReference type="InterPro" id="IPR042087">
    <property type="entry name" value="DNA_pol_B_thumb"/>
</dbReference>
<dbReference type="Pfam" id="PF03104">
    <property type="entry name" value="DNA_pol_B_exo1"/>
    <property type="match status" value="1"/>
</dbReference>
<dbReference type="InterPro" id="IPR006134">
    <property type="entry name" value="DNA-dir_DNA_pol_B_multi_dom"/>
</dbReference>
<dbReference type="GO" id="GO:0000166">
    <property type="term" value="F:nucleotide binding"/>
    <property type="evidence" value="ECO:0007669"/>
    <property type="project" value="InterPro"/>
</dbReference>
<keyword evidence="2 7" id="KW-0808">Transferase</keyword>
<keyword evidence="3 7" id="KW-0548">Nucleotidyltransferase</keyword>
<evidence type="ECO:0000256" key="5">
    <source>
        <dbReference type="ARBA" id="ARBA00023125"/>
    </source>
</evidence>
<dbReference type="InterPro" id="IPR043502">
    <property type="entry name" value="DNA/RNA_pol_sf"/>
</dbReference>
<dbReference type="InterPro" id="IPR006172">
    <property type="entry name" value="DNA-dir_DNA_pol_B"/>
</dbReference>
<evidence type="ECO:0000256" key="1">
    <source>
        <dbReference type="ARBA" id="ARBA00005755"/>
    </source>
</evidence>
<dbReference type="EC" id="2.7.7.7" evidence="7"/>
<dbReference type="AlphaFoldDB" id="A0A975HKV2"/>
<dbReference type="Gene3D" id="1.10.132.60">
    <property type="entry name" value="DNA polymerase family B, C-terminal domain"/>
    <property type="match status" value="1"/>
</dbReference>
<dbReference type="GO" id="GO:0003677">
    <property type="term" value="F:DNA binding"/>
    <property type="evidence" value="ECO:0007669"/>
    <property type="project" value="UniProtKB-KW"/>
</dbReference>
<dbReference type="InterPro" id="IPR017964">
    <property type="entry name" value="DNA-dir_DNA_pol_B_CS"/>
</dbReference>
<dbReference type="InterPro" id="IPR012337">
    <property type="entry name" value="RNaseH-like_sf"/>
</dbReference>
<organism evidence="10 11">
    <name type="scientific">Pseudoalteromonas xiamenensis</name>
    <dbReference type="NCBI Taxonomy" id="882626"/>
    <lineage>
        <taxon>Bacteria</taxon>
        <taxon>Pseudomonadati</taxon>
        <taxon>Pseudomonadota</taxon>
        <taxon>Gammaproteobacteria</taxon>
        <taxon>Alteromonadales</taxon>
        <taxon>Pseudoalteromonadaceae</taxon>
        <taxon>Pseudoalteromonas</taxon>
    </lineage>
</organism>
<dbReference type="GO" id="GO:0008296">
    <property type="term" value="F:3'-5'-DNA exonuclease activity"/>
    <property type="evidence" value="ECO:0007669"/>
    <property type="project" value="TreeGrafter"/>
</dbReference>
<keyword evidence="7" id="KW-0235">DNA replication</keyword>
<dbReference type="Gene3D" id="2.40.50.590">
    <property type="match status" value="1"/>
</dbReference>
<feature type="domain" description="DNA-directed DNA polymerase family B exonuclease" evidence="9">
    <location>
        <begin position="106"/>
        <end position="297"/>
    </location>
</feature>
<dbReference type="GO" id="GO:0009432">
    <property type="term" value="P:SOS response"/>
    <property type="evidence" value="ECO:0007669"/>
    <property type="project" value="TreeGrafter"/>
</dbReference>
<evidence type="ECO:0000256" key="7">
    <source>
        <dbReference type="RuleBase" id="RU000442"/>
    </source>
</evidence>
<dbReference type="Gene3D" id="3.30.420.10">
    <property type="entry name" value="Ribonuclease H-like superfamily/Ribonuclease H"/>
    <property type="match status" value="1"/>
</dbReference>
<dbReference type="InterPro" id="IPR023211">
    <property type="entry name" value="DNA_pol_palm_dom_sf"/>
</dbReference>
<dbReference type="EMBL" id="CP072133">
    <property type="protein sequence ID" value="QTH71423.1"/>
    <property type="molecule type" value="Genomic_DNA"/>
</dbReference>
<dbReference type="InterPro" id="IPR036397">
    <property type="entry name" value="RNaseH_sf"/>
</dbReference>
<sequence>MTQVVIEGFLLSRQTVTTNGKTYVVLWLSSSQGPIKVISEPQPAVLFILNKHVERAQRILRTNRIASTFRTLNLKHFNGEAVSACYFDVLNEFYTARALLEESLPIYEDDVRVADRFLMERFIKGGVWAAGEMTVKHSYIEIRNAKVKPNERYVPELSVVSLDIECSISGVLYCVGLKGEFGNKVIMIGDNSDAAVNGELEWVKDEIALFERLNGFFQQLDPDIIIGWNVIEFDFRVLKERADALGIVLNIGRNNEPVYLQQGQFVKLTVPGRVVLDGIDTLKNATYQFESFKLNRVAGEVLGENKLISHDDRMEEINRLFKEDKQALALYNLQDCDLVLKIFDKLHLLEFAIRRVQLTGLELERKGGSVVAFTNLYLPLLHRSGYIAPNLGEHGLSFDSPGGYVMDSKPGLYQNVIVLDFKSLYPSIIRTFLIDPLGLILGLANDNSENTIEGFNHAQFSRIDHHLPSLVATLGEAREKAKSEKDAQLSQAIKIIMNSLYGVLGSKGCRFYDPRLSSSITLRGHEIMQQTRHWIEEMGYEVIYGDTDSTFVNLSEHLEHQDCVRIGERIVEKINHNWRCELQQRYRLESHLELEFEVHYQPFFMPTIRHLATGSKKRYVGKVAGSSDKDLVFKGMETVRSDWTKLAHLFQQELFVSLFETKMLADIYLRYKNKLTAGEFDELLIYKKRMQQSLELYTKNIPPHIKALKQAIANGEISIPKPGFMVEYVQTMQGPRLFPSLISIDYNYYIEKQLNPIFDMVKAFDLSSTSVDAQQVLSF</sequence>
<reference evidence="10" key="1">
    <citation type="submission" date="2021-03" db="EMBL/GenBank/DDBJ databases">
        <title>Complete Genome of Pseudoalteromonas xiamenensis STKMTI.2, a new potential marine bacterium producing anti-Vibrio compounds.</title>
        <authorList>
            <person name="Handayani D.P."/>
            <person name="Isnansetyo A."/>
            <person name="Istiqomah I."/>
            <person name="Jumina J."/>
        </authorList>
    </citation>
    <scope>NUCLEOTIDE SEQUENCE</scope>
    <source>
        <strain evidence="10">STKMTI.2</strain>
    </source>
</reference>
<comment type="catalytic activity">
    <reaction evidence="6 7">
        <text>DNA(n) + a 2'-deoxyribonucleoside 5'-triphosphate = DNA(n+1) + diphosphate</text>
        <dbReference type="Rhea" id="RHEA:22508"/>
        <dbReference type="Rhea" id="RHEA-COMP:17339"/>
        <dbReference type="Rhea" id="RHEA-COMP:17340"/>
        <dbReference type="ChEBI" id="CHEBI:33019"/>
        <dbReference type="ChEBI" id="CHEBI:61560"/>
        <dbReference type="ChEBI" id="CHEBI:173112"/>
        <dbReference type="EC" id="2.7.7.7"/>
    </reaction>
</comment>
<evidence type="ECO:0000313" key="11">
    <source>
        <dbReference type="Proteomes" id="UP000664904"/>
    </source>
</evidence>
<evidence type="ECO:0000256" key="6">
    <source>
        <dbReference type="ARBA" id="ARBA00049244"/>
    </source>
</evidence>
<dbReference type="Proteomes" id="UP000664904">
    <property type="component" value="Chromosome"/>
</dbReference>
<keyword evidence="5 7" id="KW-0238">DNA-binding</keyword>
<evidence type="ECO:0000259" key="8">
    <source>
        <dbReference type="Pfam" id="PF00136"/>
    </source>
</evidence>
<dbReference type="NCBIfam" id="NF004421">
    <property type="entry name" value="PRK05762.1-2"/>
    <property type="match status" value="1"/>
</dbReference>
<dbReference type="KEGG" id="pxi:J5O05_16930"/>
<protein>
    <recommendedName>
        <fullName evidence="7">DNA polymerase</fullName>
        <ecNumber evidence="7">2.7.7.7</ecNumber>
    </recommendedName>
</protein>
<evidence type="ECO:0000313" key="10">
    <source>
        <dbReference type="EMBL" id="QTH71423.1"/>
    </source>
</evidence>
<dbReference type="InterPro" id="IPR050240">
    <property type="entry name" value="DNA_pol_type-B"/>
</dbReference>
<feature type="domain" description="DNA-directed DNA polymerase family B multifunctional" evidence="8">
    <location>
        <begin position="376"/>
        <end position="754"/>
    </location>
</feature>
<evidence type="ECO:0000256" key="4">
    <source>
        <dbReference type="ARBA" id="ARBA00022932"/>
    </source>
</evidence>
<proteinExistence type="inferred from homology"/>
<evidence type="ECO:0000256" key="3">
    <source>
        <dbReference type="ARBA" id="ARBA00022695"/>
    </source>
</evidence>
<keyword evidence="4 7" id="KW-0239">DNA-directed DNA polymerase</keyword>
<dbReference type="SMART" id="SM00486">
    <property type="entry name" value="POLBc"/>
    <property type="match status" value="1"/>
</dbReference>
<comment type="similarity">
    <text evidence="1 7">Belongs to the DNA polymerase type-B family.</text>
</comment>
<keyword evidence="11" id="KW-1185">Reference proteome</keyword>
<evidence type="ECO:0000256" key="2">
    <source>
        <dbReference type="ARBA" id="ARBA00022679"/>
    </source>
</evidence>
<dbReference type="PANTHER" id="PTHR10322:SF23">
    <property type="entry name" value="DNA POLYMERASE DELTA CATALYTIC SUBUNIT"/>
    <property type="match status" value="1"/>
</dbReference>
<dbReference type="CDD" id="cd05784">
    <property type="entry name" value="DNA_polB_II_exo"/>
    <property type="match status" value="1"/>
</dbReference>